<dbReference type="PANTHER" id="PTHR20941">
    <property type="entry name" value="FOLATE SYNTHESIS PROTEINS"/>
    <property type="match status" value="1"/>
</dbReference>
<evidence type="ECO:0000256" key="4">
    <source>
        <dbReference type="ARBA" id="ARBA00009503"/>
    </source>
</evidence>
<dbReference type="Pfam" id="PF00809">
    <property type="entry name" value="Pterin_bind"/>
    <property type="match status" value="1"/>
</dbReference>
<accession>Q1II04</accession>
<evidence type="ECO:0000313" key="14">
    <source>
        <dbReference type="EMBL" id="ABF43496.1"/>
    </source>
</evidence>
<comment type="catalytic activity">
    <reaction evidence="1">
        <text>(7,8-dihydropterin-6-yl)methyl diphosphate + 4-aminobenzoate = 7,8-dihydropteroate + diphosphate</text>
        <dbReference type="Rhea" id="RHEA:19949"/>
        <dbReference type="ChEBI" id="CHEBI:17836"/>
        <dbReference type="ChEBI" id="CHEBI:17839"/>
        <dbReference type="ChEBI" id="CHEBI:33019"/>
        <dbReference type="ChEBI" id="CHEBI:72950"/>
        <dbReference type="EC" id="2.5.1.15"/>
    </reaction>
</comment>
<dbReference type="PANTHER" id="PTHR20941:SF1">
    <property type="entry name" value="FOLIC ACID SYNTHESIS PROTEIN FOL1"/>
    <property type="match status" value="1"/>
</dbReference>
<dbReference type="EC" id="2.5.1.15" evidence="5 12"/>
<proteinExistence type="inferred from homology"/>
<dbReference type="FunFam" id="3.20.20.20:FF:000006">
    <property type="entry name" value="Dihydropteroate synthase"/>
    <property type="match status" value="1"/>
</dbReference>
<dbReference type="AlphaFoldDB" id="Q1II04"/>
<dbReference type="HOGENOM" id="CLU_008023_0_2_0"/>
<dbReference type="PROSITE" id="PS50972">
    <property type="entry name" value="PTERIN_BINDING"/>
    <property type="match status" value="1"/>
</dbReference>
<dbReference type="Proteomes" id="UP000002432">
    <property type="component" value="Chromosome"/>
</dbReference>
<gene>
    <name evidence="14" type="ordered locus">Acid345_4496</name>
</gene>
<evidence type="ECO:0000256" key="11">
    <source>
        <dbReference type="ARBA" id="ARBA00030193"/>
    </source>
</evidence>
<dbReference type="GO" id="GO:0046654">
    <property type="term" value="P:tetrahydrofolate biosynthetic process"/>
    <property type="evidence" value="ECO:0007669"/>
    <property type="project" value="UniProtKB-UniPathway"/>
</dbReference>
<keyword evidence="7 12" id="KW-0808">Transferase</keyword>
<dbReference type="InterPro" id="IPR006390">
    <property type="entry name" value="DHP_synth_dom"/>
</dbReference>
<dbReference type="STRING" id="204669.Acid345_4496"/>
<evidence type="ECO:0000256" key="2">
    <source>
        <dbReference type="ARBA" id="ARBA00001946"/>
    </source>
</evidence>
<comment type="function">
    <text evidence="12">Catalyzes the condensation of para-aminobenzoate (pABA) with 6-hydroxymethyl-7,8-dihydropterin diphosphate (DHPt-PP) to form 7,8-dihydropteroate (H2Pte), the immediate precursor of folate derivatives.</text>
</comment>
<keyword evidence="15" id="KW-1185">Reference proteome</keyword>
<evidence type="ECO:0000256" key="6">
    <source>
        <dbReference type="ARBA" id="ARBA00016919"/>
    </source>
</evidence>
<evidence type="ECO:0000256" key="8">
    <source>
        <dbReference type="ARBA" id="ARBA00022723"/>
    </source>
</evidence>
<dbReference type="PROSITE" id="PS00793">
    <property type="entry name" value="DHPS_2"/>
    <property type="match status" value="1"/>
</dbReference>
<comment type="cofactor">
    <cofactor evidence="2 12">
        <name>Mg(2+)</name>
        <dbReference type="ChEBI" id="CHEBI:18420"/>
    </cofactor>
</comment>
<dbReference type="EnsemblBacteria" id="ABF43496">
    <property type="protein sequence ID" value="ABF43496"/>
    <property type="gene ID" value="Acid345_4496"/>
</dbReference>
<evidence type="ECO:0000259" key="13">
    <source>
        <dbReference type="PROSITE" id="PS50972"/>
    </source>
</evidence>
<dbReference type="EMBL" id="CP000360">
    <property type="protein sequence ID" value="ABF43496.1"/>
    <property type="molecule type" value="Genomic_DNA"/>
</dbReference>
<comment type="similarity">
    <text evidence="4 12">Belongs to the DHPS family.</text>
</comment>
<evidence type="ECO:0000256" key="1">
    <source>
        <dbReference type="ARBA" id="ARBA00000012"/>
    </source>
</evidence>
<keyword evidence="9 12" id="KW-0460">Magnesium</keyword>
<dbReference type="UniPathway" id="UPA00077">
    <property type="reaction ID" value="UER00156"/>
</dbReference>
<dbReference type="KEGG" id="aba:Acid345_4496"/>
<organism evidence="14 15">
    <name type="scientific">Koribacter versatilis (strain Ellin345)</name>
    <dbReference type="NCBI Taxonomy" id="204669"/>
    <lineage>
        <taxon>Bacteria</taxon>
        <taxon>Pseudomonadati</taxon>
        <taxon>Acidobacteriota</taxon>
        <taxon>Terriglobia</taxon>
        <taxon>Terriglobales</taxon>
        <taxon>Candidatus Korobacteraceae</taxon>
        <taxon>Candidatus Korobacter</taxon>
    </lineage>
</organism>
<evidence type="ECO:0000256" key="10">
    <source>
        <dbReference type="ARBA" id="ARBA00022909"/>
    </source>
</evidence>
<dbReference type="InterPro" id="IPR011005">
    <property type="entry name" value="Dihydropteroate_synth-like_sf"/>
</dbReference>
<evidence type="ECO:0000313" key="15">
    <source>
        <dbReference type="Proteomes" id="UP000002432"/>
    </source>
</evidence>
<dbReference type="InterPro" id="IPR045031">
    <property type="entry name" value="DHP_synth-like"/>
</dbReference>
<comment type="pathway">
    <text evidence="3 12">Cofactor biosynthesis; tetrahydrofolate biosynthesis; 7,8-dihydrofolate from 2-amino-4-hydroxy-6-hydroxymethyl-7,8-dihydropteridine diphosphate and 4-aminobenzoate: step 1/2.</text>
</comment>
<dbReference type="InterPro" id="IPR000489">
    <property type="entry name" value="Pterin-binding_dom"/>
</dbReference>
<dbReference type="GO" id="GO:0005829">
    <property type="term" value="C:cytosol"/>
    <property type="evidence" value="ECO:0007669"/>
    <property type="project" value="TreeGrafter"/>
</dbReference>
<dbReference type="Gene3D" id="3.20.20.20">
    <property type="entry name" value="Dihydropteroate synthase-like"/>
    <property type="match status" value="1"/>
</dbReference>
<reference evidence="14 15" key="1">
    <citation type="journal article" date="2009" name="Appl. Environ. Microbiol.">
        <title>Three genomes from the phylum Acidobacteria provide insight into the lifestyles of these microorganisms in soils.</title>
        <authorList>
            <person name="Ward N.L."/>
            <person name="Challacombe J.F."/>
            <person name="Janssen P.H."/>
            <person name="Henrissat B."/>
            <person name="Coutinho P.M."/>
            <person name="Wu M."/>
            <person name="Xie G."/>
            <person name="Haft D.H."/>
            <person name="Sait M."/>
            <person name="Badger J."/>
            <person name="Barabote R.D."/>
            <person name="Bradley B."/>
            <person name="Brettin T.S."/>
            <person name="Brinkac L.M."/>
            <person name="Bruce D."/>
            <person name="Creasy T."/>
            <person name="Daugherty S.C."/>
            <person name="Davidsen T.M."/>
            <person name="DeBoy R.T."/>
            <person name="Detter J.C."/>
            <person name="Dodson R.J."/>
            <person name="Durkin A.S."/>
            <person name="Ganapathy A."/>
            <person name="Gwinn-Giglio M."/>
            <person name="Han C.S."/>
            <person name="Khouri H."/>
            <person name="Kiss H."/>
            <person name="Kothari S.P."/>
            <person name="Madupu R."/>
            <person name="Nelson K.E."/>
            <person name="Nelson W.C."/>
            <person name="Paulsen I."/>
            <person name="Penn K."/>
            <person name="Ren Q."/>
            <person name="Rosovitz M.J."/>
            <person name="Selengut J.D."/>
            <person name="Shrivastava S."/>
            <person name="Sullivan S.A."/>
            <person name="Tapia R."/>
            <person name="Thompson L.S."/>
            <person name="Watkins K.L."/>
            <person name="Yang Q."/>
            <person name="Yu C."/>
            <person name="Zafar N."/>
            <person name="Zhou L."/>
            <person name="Kuske C.R."/>
        </authorList>
    </citation>
    <scope>NUCLEOTIDE SEQUENCE [LARGE SCALE GENOMIC DNA]</scope>
    <source>
        <strain evidence="14 15">Ellin345</strain>
    </source>
</reference>
<evidence type="ECO:0000256" key="5">
    <source>
        <dbReference type="ARBA" id="ARBA00012458"/>
    </source>
</evidence>
<dbReference type="CDD" id="cd00739">
    <property type="entry name" value="DHPS"/>
    <property type="match status" value="1"/>
</dbReference>
<dbReference type="GO" id="GO:0004156">
    <property type="term" value="F:dihydropteroate synthase activity"/>
    <property type="evidence" value="ECO:0007669"/>
    <property type="project" value="UniProtKB-EC"/>
</dbReference>
<evidence type="ECO:0000256" key="9">
    <source>
        <dbReference type="ARBA" id="ARBA00022842"/>
    </source>
</evidence>
<feature type="domain" description="Pterin-binding" evidence="13">
    <location>
        <begin position="17"/>
        <end position="282"/>
    </location>
</feature>
<protein>
    <recommendedName>
        <fullName evidence="6 12">Dihydropteroate synthase</fullName>
        <shortName evidence="12">DHPS</shortName>
        <ecNumber evidence="5 12">2.5.1.15</ecNumber>
    </recommendedName>
    <alternativeName>
        <fullName evidence="11 12">Dihydropteroate pyrophosphorylase</fullName>
    </alternativeName>
</protein>
<keyword evidence="8 12" id="KW-0479">Metal-binding</keyword>
<evidence type="ECO:0000256" key="7">
    <source>
        <dbReference type="ARBA" id="ARBA00022679"/>
    </source>
</evidence>
<dbReference type="SUPFAM" id="SSF51717">
    <property type="entry name" value="Dihydropteroate synthetase-like"/>
    <property type="match status" value="1"/>
</dbReference>
<keyword evidence="10 12" id="KW-0289">Folate biosynthesis</keyword>
<evidence type="ECO:0000256" key="3">
    <source>
        <dbReference type="ARBA" id="ARBA00004763"/>
    </source>
</evidence>
<dbReference type="GO" id="GO:0046872">
    <property type="term" value="F:metal ion binding"/>
    <property type="evidence" value="ECO:0007669"/>
    <property type="project" value="UniProtKB-KW"/>
</dbReference>
<name>Q1II04_KORVE</name>
<sequence>MYQWNVGSRIVELGKRTLVMAVLNVTPDSFSDGGQFPSAEAAVEAGLQMIADGADILDIGGESTRPGVKVGSDAVVSAEEELRRVLPVVEGLKKARPEILISADTYKAEVARRTVTAGAEIVNDVSGMSWDPQMIGTVAELACGVVVMHSRGTPEDWRDLPAEPRIVQVVQQGLHEATQKAIAAGVHHERIIVDPGFGFGKRLENNYPLLAKLEDLHSIGFPLMVGVSRKSFLAKTAGAKLASELKPLERLHPSIAAAVIAAMKGAHIVRVHDVRPTVEAMAIVDAVMLSSEDMNPWFEAYS</sequence>
<evidence type="ECO:0000256" key="12">
    <source>
        <dbReference type="RuleBase" id="RU361205"/>
    </source>
</evidence>
<dbReference type="GO" id="GO:0046656">
    <property type="term" value="P:folic acid biosynthetic process"/>
    <property type="evidence" value="ECO:0007669"/>
    <property type="project" value="UniProtKB-KW"/>
</dbReference>
<dbReference type="eggNOG" id="COG0294">
    <property type="taxonomic scope" value="Bacteria"/>
</dbReference>
<dbReference type="PROSITE" id="PS00792">
    <property type="entry name" value="DHPS_1"/>
    <property type="match status" value="1"/>
</dbReference>
<dbReference type="NCBIfam" id="TIGR01496">
    <property type="entry name" value="DHPS"/>
    <property type="match status" value="1"/>
</dbReference>